<accession>A0A928VQK1</accession>
<dbReference type="PANTHER" id="PTHR39087:SF2">
    <property type="entry name" value="UPF0104 MEMBRANE PROTEIN MJ1595"/>
    <property type="match status" value="1"/>
</dbReference>
<evidence type="ECO:0000313" key="8">
    <source>
        <dbReference type="Proteomes" id="UP000625316"/>
    </source>
</evidence>
<feature type="transmembrane region" description="Helical" evidence="6">
    <location>
        <begin position="308"/>
        <end position="336"/>
    </location>
</feature>
<evidence type="ECO:0000256" key="5">
    <source>
        <dbReference type="ARBA" id="ARBA00023136"/>
    </source>
</evidence>
<keyword evidence="5 6" id="KW-0472">Membrane</keyword>
<dbReference type="InterPro" id="IPR022791">
    <property type="entry name" value="L-PG_synthase/AglD"/>
</dbReference>
<feature type="transmembrane region" description="Helical" evidence="6">
    <location>
        <begin position="234"/>
        <end position="255"/>
    </location>
</feature>
<dbReference type="PANTHER" id="PTHR39087">
    <property type="entry name" value="UPF0104 MEMBRANE PROTEIN MJ1595"/>
    <property type="match status" value="1"/>
</dbReference>
<gene>
    <name evidence="7" type="ORF">IQ266_11105</name>
</gene>
<evidence type="ECO:0000256" key="3">
    <source>
        <dbReference type="ARBA" id="ARBA00022692"/>
    </source>
</evidence>
<dbReference type="AlphaFoldDB" id="A0A928VQK1"/>
<dbReference type="EMBL" id="JADEXQ010000032">
    <property type="protein sequence ID" value="MBE9030279.1"/>
    <property type="molecule type" value="Genomic_DNA"/>
</dbReference>
<feature type="transmembrane region" description="Helical" evidence="6">
    <location>
        <begin position="53"/>
        <end position="74"/>
    </location>
</feature>
<evidence type="ECO:0000313" key="7">
    <source>
        <dbReference type="EMBL" id="MBE9030279.1"/>
    </source>
</evidence>
<feature type="transmembrane region" description="Helical" evidence="6">
    <location>
        <begin position="165"/>
        <end position="188"/>
    </location>
</feature>
<evidence type="ECO:0000256" key="1">
    <source>
        <dbReference type="ARBA" id="ARBA00004651"/>
    </source>
</evidence>
<reference evidence="7" key="1">
    <citation type="submission" date="2020-10" db="EMBL/GenBank/DDBJ databases">
        <authorList>
            <person name="Castelo-Branco R."/>
            <person name="Eusebio N."/>
            <person name="Adriana R."/>
            <person name="Vieira A."/>
            <person name="Brugerolle De Fraissinette N."/>
            <person name="Rezende De Castro R."/>
            <person name="Schneider M.P."/>
            <person name="Vasconcelos V."/>
            <person name="Leao P.N."/>
        </authorList>
    </citation>
    <scope>NUCLEOTIDE SEQUENCE</scope>
    <source>
        <strain evidence="7">LEGE 11480</strain>
    </source>
</reference>
<dbReference type="RefSeq" id="WP_264325104.1">
    <property type="nucleotide sequence ID" value="NZ_JADEXQ010000032.1"/>
</dbReference>
<feature type="transmembrane region" description="Helical" evidence="6">
    <location>
        <begin position="261"/>
        <end position="279"/>
    </location>
</feature>
<proteinExistence type="predicted"/>
<protein>
    <submittedName>
        <fullName evidence="7">Flippase-like domain-containing protein</fullName>
    </submittedName>
</protein>
<comment type="caution">
    <text evidence="7">The sequence shown here is derived from an EMBL/GenBank/DDBJ whole genome shotgun (WGS) entry which is preliminary data.</text>
</comment>
<feature type="transmembrane region" description="Helical" evidence="6">
    <location>
        <begin position="21"/>
        <end position="41"/>
    </location>
</feature>
<dbReference type="Proteomes" id="UP000625316">
    <property type="component" value="Unassembled WGS sequence"/>
</dbReference>
<keyword evidence="8" id="KW-1185">Reference proteome</keyword>
<organism evidence="7 8">
    <name type="scientific">Romeriopsis navalis LEGE 11480</name>
    <dbReference type="NCBI Taxonomy" id="2777977"/>
    <lineage>
        <taxon>Bacteria</taxon>
        <taxon>Bacillati</taxon>
        <taxon>Cyanobacteriota</taxon>
        <taxon>Cyanophyceae</taxon>
        <taxon>Leptolyngbyales</taxon>
        <taxon>Leptolyngbyaceae</taxon>
        <taxon>Romeriopsis</taxon>
        <taxon>Romeriopsis navalis</taxon>
    </lineage>
</organism>
<name>A0A928VQK1_9CYAN</name>
<dbReference type="Pfam" id="PF03706">
    <property type="entry name" value="LPG_synthase_TM"/>
    <property type="match status" value="1"/>
</dbReference>
<evidence type="ECO:0000256" key="4">
    <source>
        <dbReference type="ARBA" id="ARBA00022989"/>
    </source>
</evidence>
<keyword evidence="4 6" id="KW-1133">Transmembrane helix</keyword>
<keyword evidence="2" id="KW-1003">Cell membrane</keyword>
<keyword evidence="3 6" id="KW-0812">Transmembrane</keyword>
<dbReference type="NCBIfam" id="TIGR00374">
    <property type="entry name" value="flippase-like domain"/>
    <property type="match status" value="1"/>
</dbReference>
<comment type="subcellular location">
    <subcellularLocation>
        <location evidence="1">Cell membrane</location>
        <topology evidence="1">Multi-pass membrane protein</topology>
    </subcellularLocation>
</comment>
<sequence length="341" mass="37285">MPETDHSVAQSAEKTPTNLRGSIRSLFLGLVVGAFFLTLAFRRTSWDSVLASIQAVNQVFILYGIGVYALYLLMRAWRWSFLLSERTDRRPFAPLFRAVTWGTAANAVIPHSGELLRAFATRKHLSLSASSIIGSIAAERLYDFAAVILVTATTLFLMADAPPVLTDALVAITVMASVVLLPLIALAFENPLMVGLVNLLARLLPKQLGIKVVWQIQELSAGIRSAFSNSQLPIIFLLSIVQWLLIATCIYFSLVAFSLNLPFWVALVVLPLTLAGLTLPSAPAYLGTMQICFMAGLMPFGVTDETAIAASMVYLSIVAVPVMLASIIWYLIYVALYRRTL</sequence>
<dbReference type="GO" id="GO:0005886">
    <property type="term" value="C:plasma membrane"/>
    <property type="evidence" value="ECO:0007669"/>
    <property type="project" value="UniProtKB-SubCell"/>
</dbReference>
<evidence type="ECO:0000256" key="6">
    <source>
        <dbReference type="SAM" id="Phobius"/>
    </source>
</evidence>
<evidence type="ECO:0000256" key="2">
    <source>
        <dbReference type="ARBA" id="ARBA00022475"/>
    </source>
</evidence>